<dbReference type="EC" id="6.3.5.4" evidence="2"/>
<organism evidence="14 15">
    <name type="scientific">Desulfoferula mesophila</name>
    <dbReference type="NCBI Taxonomy" id="3058419"/>
    <lineage>
        <taxon>Bacteria</taxon>
        <taxon>Pseudomonadati</taxon>
        <taxon>Thermodesulfobacteriota</taxon>
        <taxon>Desulfarculia</taxon>
        <taxon>Desulfarculales</taxon>
        <taxon>Desulfarculaceae</taxon>
        <taxon>Desulfoferula</taxon>
    </lineage>
</organism>
<dbReference type="KEGG" id="dmp:FAK_35130"/>
<dbReference type="InterPro" id="IPR029055">
    <property type="entry name" value="Ntn_hydrolases_N"/>
</dbReference>
<evidence type="ECO:0000256" key="3">
    <source>
        <dbReference type="ARBA" id="ARBA00022598"/>
    </source>
</evidence>
<feature type="binding site" evidence="12">
    <location>
        <position position="118"/>
    </location>
    <ligand>
        <name>L-glutamine</name>
        <dbReference type="ChEBI" id="CHEBI:58359"/>
    </ligand>
</feature>
<dbReference type="InterPro" id="IPR017932">
    <property type="entry name" value="GATase_2_dom"/>
</dbReference>
<dbReference type="InterPro" id="IPR006426">
    <property type="entry name" value="Asn_synth_AEB"/>
</dbReference>
<keyword evidence="7 11" id="KW-0061">Asparagine biosynthesis</keyword>
<evidence type="ECO:0000256" key="9">
    <source>
        <dbReference type="ARBA" id="ARBA00029440"/>
    </source>
</evidence>
<comment type="pathway">
    <text evidence="9">Amino-acid biosynthesis.</text>
</comment>
<evidence type="ECO:0000256" key="2">
    <source>
        <dbReference type="ARBA" id="ARBA00012737"/>
    </source>
</evidence>
<evidence type="ECO:0000256" key="5">
    <source>
        <dbReference type="ARBA" id="ARBA00022741"/>
    </source>
</evidence>
<proteinExistence type="inferred from homology"/>
<dbReference type="GO" id="GO:0005829">
    <property type="term" value="C:cytosol"/>
    <property type="evidence" value="ECO:0007669"/>
    <property type="project" value="TreeGrafter"/>
</dbReference>
<dbReference type="GO" id="GO:0004066">
    <property type="term" value="F:asparagine synthase (glutamine-hydrolyzing) activity"/>
    <property type="evidence" value="ECO:0007669"/>
    <property type="project" value="UniProtKB-EC"/>
</dbReference>
<evidence type="ECO:0000256" key="6">
    <source>
        <dbReference type="ARBA" id="ARBA00022840"/>
    </source>
</evidence>
<dbReference type="GO" id="GO:0006529">
    <property type="term" value="P:asparagine biosynthetic process"/>
    <property type="evidence" value="ECO:0007669"/>
    <property type="project" value="UniProtKB-KW"/>
</dbReference>
<dbReference type="EMBL" id="AP028679">
    <property type="protein sequence ID" value="BEQ16447.1"/>
    <property type="molecule type" value="Genomic_DNA"/>
</dbReference>
<dbReference type="CDD" id="cd01991">
    <property type="entry name" value="Asn_synthase_B_C"/>
    <property type="match status" value="1"/>
</dbReference>
<comment type="similarity">
    <text evidence="1">Belongs to the asparagine synthetase family.</text>
</comment>
<evidence type="ECO:0000256" key="7">
    <source>
        <dbReference type="ARBA" id="ARBA00022888"/>
    </source>
</evidence>
<evidence type="ECO:0000256" key="12">
    <source>
        <dbReference type="PIRSR" id="PIRSR001589-2"/>
    </source>
</evidence>
<dbReference type="SUPFAM" id="SSF56235">
    <property type="entry name" value="N-terminal nucleophile aminohydrolases (Ntn hydrolases)"/>
    <property type="match status" value="1"/>
</dbReference>
<sequence>MIVCTICGHYVQGGHICSSDIYDMLKKMDHRGPDTHGIYLDQQTHRARQVDDLRDELTSDSHIALGHSRLSIVGREQSTQPYVSCDGRLSLIHNGEIYNYQKLRTLLYQEHDIKTTSDSEVIVHLLEESYRGDLLDAVQQIVGLLDGMYALAVTDGKSVVVARDPIGKKPIYYIQNGPATYFASEKKALWNGRDEPVRLNPGELLCIDDQGPRVEGGYRLEVPQIDIVDFRQAVEEYKKVLTRSVSKRLTGLTESTLGVIFSGGIDSVLVANLLMREGKNIVCYCTGTADSADVQAAEAVAKDLGLELKTSIIDEATVEALLPEVIENVEESGLLQVEVAIPMYLAAKLAAADGIRVMYTGQAADELFAGYPWYNDVLAEHGYLRLHEKLWDDINMLYSDTLEREDKLTMAHSIELRAPYLDRDVILTAMRISPRLKLEGAEDNLRKRVHRQASAELGVPPYLAFRTKDPAQSGSGIHQIIQNIAAAKAGVVEEKMVDKNIARDKGSLYRYGDEYEHYGESRARFYLQRIEDDIRKRFIPPFLSCERPQAPAA</sequence>
<dbReference type="GO" id="GO:0005524">
    <property type="term" value="F:ATP binding"/>
    <property type="evidence" value="ECO:0007669"/>
    <property type="project" value="UniProtKB-KW"/>
</dbReference>
<dbReference type="PIRSF" id="PIRSF001589">
    <property type="entry name" value="Asn_synthetase_glu-h"/>
    <property type="match status" value="1"/>
</dbReference>
<evidence type="ECO:0000256" key="10">
    <source>
        <dbReference type="ARBA" id="ARBA00048741"/>
    </source>
</evidence>
<gene>
    <name evidence="14" type="ORF">FAK_35130</name>
</gene>
<keyword evidence="4 11" id="KW-0028">Amino-acid biosynthesis</keyword>
<dbReference type="Pfam" id="PF00733">
    <property type="entry name" value="Asn_synthase"/>
    <property type="match status" value="1"/>
</dbReference>
<dbReference type="Pfam" id="PF13537">
    <property type="entry name" value="GATase_7"/>
    <property type="match status" value="1"/>
</dbReference>
<protein>
    <recommendedName>
        <fullName evidence="2">asparagine synthase (glutamine-hydrolyzing)</fullName>
        <ecNumber evidence="2">6.3.5.4</ecNumber>
    </recommendedName>
</protein>
<evidence type="ECO:0000313" key="14">
    <source>
        <dbReference type="EMBL" id="BEQ16447.1"/>
    </source>
</evidence>
<keyword evidence="15" id="KW-1185">Reference proteome</keyword>
<reference evidence="15" key="1">
    <citation type="journal article" date="2023" name="Arch. Microbiol.">
        <title>Desulfoferula mesophilus gen. nov. sp. nov., a mesophilic sulfate-reducing bacterium isolated from a brackish lake sediment.</title>
        <authorList>
            <person name="Watanabe T."/>
            <person name="Yabe T."/>
            <person name="Tsuji J.M."/>
            <person name="Fukui M."/>
        </authorList>
    </citation>
    <scope>NUCLEOTIDE SEQUENCE [LARGE SCALE GENOMIC DNA]</scope>
    <source>
        <strain evidence="15">12FAK</strain>
    </source>
</reference>
<accession>A0AAU9EJ04</accession>
<evidence type="ECO:0000256" key="4">
    <source>
        <dbReference type="ARBA" id="ARBA00022605"/>
    </source>
</evidence>
<dbReference type="PANTHER" id="PTHR11772:SF2">
    <property type="entry name" value="ASPARAGINE SYNTHETASE [GLUTAMINE-HYDROLYZING]"/>
    <property type="match status" value="1"/>
</dbReference>
<dbReference type="InterPro" id="IPR033738">
    <property type="entry name" value="AsnB_N"/>
</dbReference>
<dbReference type="CDD" id="cd00712">
    <property type="entry name" value="AsnB"/>
    <property type="match status" value="1"/>
</dbReference>
<keyword evidence="8 11" id="KW-0315">Glutamine amidotransferase</keyword>
<keyword evidence="3" id="KW-0436">Ligase</keyword>
<dbReference type="InterPro" id="IPR001962">
    <property type="entry name" value="Asn_synthase"/>
</dbReference>
<keyword evidence="5 12" id="KW-0547">Nucleotide-binding</keyword>
<feature type="active site" description="For GATase activity" evidence="11">
    <location>
        <position position="4"/>
    </location>
</feature>
<dbReference type="InterPro" id="IPR014729">
    <property type="entry name" value="Rossmann-like_a/b/a_fold"/>
</dbReference>
<comment type="catalytic activity">
    <reaction evidence="10">
        <text>L-aspartate + L-glutamine + ATP + H2O = L-asparagine + L-glutamate + AMP + diphosphate + H(+)</text>
        <dbReference type="Rhea" id="RHEA:12228"/>
        <dbReference type="ChEBI" id="CHEBI:15377"/>
        <dbReference type="ChEBI" id="CHEBI:15378"/>
        <dbReference type="ChEBI" id="CHEBI:29985"/>
        <dbReference type="ChEBI" id="CHEBI:29991"/>
        <dbReference type="ChEBI" id="CHEBI:30616"/>
        <dbReference type="ChEBI" id="CHEBI:33019"/>
        <dbReference type="ChEBI" id="CHEBI:58048"/>
        <dbReference type="ChEBI" id="CHEBI:58359"/>
        <dbReference type="ChEBI" id="CHEBI:456215"/>
        <dbReference type="EC" id="6.3.5.4"/>
    </reaction>
</comment>
<dbReference type="Gene3D" id="3.60.20.10">
    <property type="entry name" value="Glutamine Phosphoribosylpyrophosphate, subunit 1, domain 1"/>
    <property type="match status" value="1"/>
</dbReference>
<evidence type="ECO:0000259" key="13">
    <source>
        <dbReference type="PROSITE" id="PS51278"/>
    </source>
</evidence>
<dbReference type="PANTHER" id="PTHR11772">
    <property type="entry name" value="ASPARAGINE SYNTHETASE"/>
    <property type="match status" value="1"/>
</dbReference>
<name>A0AAU9EJ04_9BACT</name>
<evidence type="ECO:0000313" key="15">
    <source>
        <dbReference type="Proteomes" id="UP001366166"/>
    </source>
</evidence>
<dbReference type="InterPro" id="IPR050795">
    <property type="entry name" value="Asn_Synthetase"/>
</dbReference>
<evidence type="ECO:0000256" key="1">
    <source>
        <dbReference type="ARBA" id="ARBA00005752"/>
    </source>
</evidence>
<feature type="domain" description="Glutamine amidotransferase type-2" evidence="13">
    <location>
        <begin position="4"/>
        <end position="210"/>
    </location>
</feature>
<dbReference type="SUPFAM" id="SSF52402">
    <property type="entry name" value="Adenine nucleotide alpha hydrolases-like"/>
    <property type="match status" value="1"/>
</dbReference>
<dbReference type="PROSITE" id="PS51278">
    <property type="entry name" value="GATASE_TYPE_2"/>
    <property type="match status" value="1"/>
</dbReference>
<evidence type="ECO:0000256" key="11">
    <source>
        <dbReference type="PIRSR" id="PIRSR001589-1"/>
    </source>
</evidence>
<keyword evidence="6 12" id="KW-0067">ATP-binding</keyword>
<evidence type="ECO:0000256" key="8">
    <source>
        <dbReference type="ARBA" id="ARBA00022962"/>
    </source>
</evidence>
<dbReference type="Gene3D" id="3.40.50.620">
    <property type="entry name" value="HUPs"/>
    <property type="match status" value="1"/>
</dbReference>
<dbReference type="AlphaFoldDB" id="A0AAU9EJ04"/>
<dbReference type="Proteomes" id="UP001366166">
    <property type="component" value="Chromosome"/>
</dbReference>